<evidence type="ECO:0000313" key="3">
    <source>
        <dbReference type="EMBL" id="MFC0532769.1"/>
    </source>
</evidence>
<evidence type="ECO:0000259" key="2">
    <source>
        <dbReference type="Pfam" id="PF13676"/>
    </source>
</evidence>
<feature type="domain" description="TIR" evidence="2">
    <location>
        <begin position="62"/>
        <end position="136"/>
    </location>
</feature>
<feature type="region of interest" description="Disordered" evidence="1">
    <location>
        <begin position="390"/>
        <end position="423"/>
    </location>
</feature>
<reference evidence="3 4" key="1">
    <citation type="submission" date="2024-09" db="EMBL/GenBank/DDBJ databases">
        <authorList>
            <person name="Sun Q."/>
            <person name="Mori K."/>
        </authorList>
    </citation>
    <scope>NUCLEOTIDE SEQUENCE [LARGE SCALE GENOMIC DNA]</scope>
    <source>
        <strain evidence="3 4">TBRC 3947</strain>
    </source>
</reference>
<accession>A0ABV6ME17</accession>
<gene>
    <name evidence="3" type="ORF">ACFFIA_34630</name>
</gene>
<dbReference type="Proteomes" id="UP001589867">
    <property type="component" value="Unassembled WGS sequence"/>
</dbReference>
<evidence type="ECO:0000313" key="4">
    <source>
        <dbReference type="Proteomes" id="UP001589867"/>
    </source>
</evidence>
<dbReference type="EMBL" id="JBHLUH010000074">
    <property type="protein sequence ID" value="MFC0532769.1"/>
    <property type="molecule type" value="Genomic_DNA"/>
</dbReference>
<dbReference type="SUPFAM" id="SSF52200">
    <property type="entry name" value="Toll/Interleukin receptor TIR domain"/>
    <property type="match status" value="1"/>
</dbReference>
<dbReference type="InterPro" id="IPR035897">
    <property type="entry name" value="Toll_tir_struct_dom_sf"/>
</dbReference>
<proteinExistence type="predicted"/>
<comment type="caution">
    <text evidence="3">The sequence shown here is derived from an EMBL/GenBank/DDBJ whole genome shotgun (WGS) entry which is preliminary data.</text>
</comment>
<keyword evidence="4" id="KW-1185">Reference proteome</keyword>
<dbReference type="InterPro" id="IPR000157">
    <property type="entry name" value="TIR_dom"/>
</dbReference>
<dbReference type="Pfam" id="PF13676">
    <property type="entry name" value="TIR_2"/>
    <property type="match status" value="1"/>
</dbReference>
<dbReference type="NCBIfam" id="TIGR04276">
    <property type="entry name" value="FxsC_Cterm"/>
    <property type="match status" value="1"/>
</dbReference>
<dbReference type="InterPro" id="IPR026367">
    <property type="entry name" value="FxsC_C"/>
</dbReference>
<name>A0ABV6ME17_9ACTN</name>
<organism evidence="3 4">
    <name type="scientific">Phytohabitans kaempferiae</name>
    <dbReference type="NCBI Taxonomy" id="1620943"/>
    <lineage>
        <taxon>Bacteria</taxon>
        <taxon>Bacillati</taxon>
        <taxon>Actinomycetota</taxon>
        <taxon>Actinomycetes</taxon>
        <taxon>Micromonosporales</taxon>
        <taxon>Micromonosporaceae</taxon>
    </lineage>
</organism>
<protein>
    <submittedName>
        <fullName evidence="3">TIR-like protein FxsC</fullName>
    </submittedName>
</protein>
<dbReference type="InterPro" id="IPR047603">
    <property type="entry name" value="FxsC_N"/>
</dbReference>
<dbReference type="NCBIfam" id="NF040588">
    <property type="entry name" value="FxsC_Nterm"/>
    <property type="match status" value="1"/>
</dbReference>
<dbReference type="Gene3D" id="3.40.50.10140">
    <property type="entry name" value="Toll/interleukin-1 receptor homology (TIR) domain"/>
    <property type="match status" value="1"/>
</dbReference>
<sequence>MTEAGGAANGRGTYFFLSYAHSAPMPEDPRGQELRTDTDVWVEVFFKDLSGEVLRRARPSTGMEIGFLDQQVPPGADWKAALADALGGAQVFVPLYSPDYFSRSWSMRERESFAERLAASGAAHTGGRILPVLWTPVPPWDETPEIGPEIGRALELGADTPEYADNGMRALCMLSLYRDPYRRLTERLADRIVELAEQSPVEPSLAPALDHVVVEPVAASRETGTAFIVAVAAPTDVDHPEGRAARGYGPDSTQWRPFAGRQALPVADYAVSTAERLGLQARAESYADGSGLFAQAPGVLLVDPWVVEAPGGQQALRAATKDLPEWVVPLVIADRDDPQYAARGAQLADDVVAMLRKAGMPHAKRVTQVEEFVDIMPSVVDEGRRQYLRRAPVYPPAGPSTERPSLRPTTTATPIESGKQTND</sequence>
<feature type="compositionally biased region" description="Polar residues" evidence="1">
    <location>
        <begin position="407"/>
        <end position="423"/>
    </location>
</feature>
<evidence type="ECO:0000256" key="1">
    <source>
        <dbReference type="SAM" id="MobiDB-lite"/>
    </source>
</evidence>
<dbReference type="RefSeq" id="WP_377259450.1">
    <property type="nucleotide sequence ID" value="NZ_JBHLUH010000074.1"/>
</dbReference>